<dbReference type="GO" id="GO:0001228">
    <property type="term" value="F:DNA-binding transcription activator activity, RNA polymerase II-specific"/>
    <property type="evidence" value="ECO:0007669"/>
    <property type="project" value="UniProtKB-ARBA"/>
</dbReference>
<dbReference type="PANTHER" id="PTHR43828:SF7">
    <property type="entry name" value="REGULATORY PROTEIN SWI4"/>
    <property type="match status" value="1"/>
</dbReference>
<name>A0A1G4JAX5_9SACH</name>
<dbReference type="SUPFAM" id="SSF54616">
    <property type="entry name" value="DNA-binding domain of Mlu1-box binding protein MBP1"/>
    <property type="match status" value="1"/>
</dbReference>
<evidence type="ECO:0000313" key="6">
    <source>
        <dbReference type="EMBL" id="SCU87188.1"/>
    </source>
</evidence>
<evidence type="ECO:0000256" key="2">
    <source>
        <dbReference type="ARBA" id="ARBA00023043"/>
    </source>
</evidence>
<feature type="compositionally biased region" description="Polar residues" evidence="4">
    <location>
        <begin position="309"/>
        <end position="343"/>
    </location>
</feature>
<evidence type="ECO:0000259" key="5">
    <source>
        <dbReference type="PROSITE" id="PS51299"/>
    </source>
</evidence>
<organism evidence="6 7">
    <name type="scientific">Lachancea mirantina</name>
    <dbReference type="NCBI Taxonomy" id="1230905"/>
    <lineage>
        <taxon>Eukaryota</taxon>
        <taxon>Fungi</taxon>
        <taxon>Dikarya</taxon>
        <taxon>Ascomycota</taxon>
        <taxon>Saccharomycotina</taxon>
        <taxon>Saccharomycetes</taxon>
        <taxon>Saccharomycetales</taxon>
        <taxon>Saccharomycetaceae</taxon>
        <taxon>Lachancea</taxon>
    </lineage>
</organism>
<keyword evidence="7" id="KW-1185">Reference proteome</keyword>
<feature type="repeat" description="ANK" evidence="3">
    <location>
        <begin position="528"/>
        <end position="560"/>
    </location>
</feature>
<feature type="domain" description="HTH APSES-type" evidence="5">
    <location>
        <begin position="24"/>
        <end position="134"/>
    </location>
</feature>
<dbReference type="InterPro" id="IPR002110">
    <property type="entry name" value="Ankyrin_rpt"/>
</dbReference>
<feature type="compositionally biased region" description="Basic residues" evidence="4">
    <location>
        <begin position="262"/>
        <end position="278"/>
    </location>
</feature>
<evidence type="ECO:0000313" key="7">
    <source>
        <dbReference type="Proteomes" id="UP000191024"/>
    </source>
</evidence>
<dbReference type="InterPro" id="IPR051642">
    <property type="entry name" value="SWI6-like"/>
</dbReference>
<dbReference type="PROSITE" id="PS50297">
    <property type="entry name" value="ANK_REP_REGION"/>
    <property type="match status" value="1"/>
</dbReference>
<feature type="compositionally biased region" description="Basic and acidic residues" evidence="4">
    <location>
        <begin position="344"/>
        <end position="355"/>
    </location>
</feature>
<feature type="region of interest" description="Disordered" evidence="4">
    <location>
        <begin position="245"/>
        <end position="361"/>
    </location>
</feature>
<dbReference type="InterPro" id="IPR036770">
    <property type="entry name" value="Ankyrin_rpt-contain_sf"/>
</dbReference>
<dbReference type="GO" id="GO:0033309">
    <property type="term" value="C:SBF transcription complex"/>
    <property type="evidence" value="ECO:0007669"/>
    <property type="project" value="TreeGrafter"/>
</dbReference>
<evidence type="ECO:0000256" key="1">
    <source>
        <dbReference type="ARBA" id="ARBA00022737"/>
    </source>
</evidence>
<dbReference type="GO" id="GO:0030907">
    <property type="term" value="C:MBF transcription complex"/>
    <property type="evidence" value="ECO:0007669"/>
    <property type="project" value="TreeGrafter"/>
</dbReference>
<protein>
    <submittedName>
        <fullName evidence="6">LAMI_0D05094g1_1</fullName>
    </submittedName>
</protein>
<feature type="compositionally biased region" description="Polar residues" evidence="4">
    <location>
        <begin position="248"/>
        <end position="261"/>
    </location>
</feature>
<dbReference type="Gene3D" id="1.25.40.20">
    <property type="entry name" value="Ankyrin repeat-containing domain"/>
    <property type="match status" value="1"/>
</dbReference>
<dbReference type="OrthoDB" id="6718656at2759"/>
<dbReference type="InterPro" id="IPR036887">
    <property type="entry name" value="HTH_APSES_sf"/>
</dbReference>
<feature type="compositionally biased region" description="Polar residues" evidence="4">
    <location>
        <begin position="139"/>
        <end position="159"/>
    </location>
</feature>
<gene>
    <name evidence="6" type="ORF">LAMI_0D05094G</name>
</gene>
<keyword evidence="1" id="KW-0677">Repeat</keyword>
<dbReference type="Pfam" id="PF00023">
    <property type="entry name" value="Ank"/>
    <property type="match status" value="1"/>
</dbReference>
<dbReference type="Proteomes" id="UP000191024">
    <property type="component" value="Chromosome D"/>
</dbReference>
<dbReference type="InterPro" id="IPR018004">
    <property type="entry name" value="KilA/APSES_HTH"/>
</dbReference>
<evidence type="ECO:0000256" key="3">
    <source>
        <dbReference type="PROSITE-ProRule" id="PRU00023"/>
    </source>
</evidence>
<proteinExistence type="predicted"/>
<dbReference type="InterPro" id="IPR003163">
    <property type="entry name" value="Tscrpt_reg_HTH_APSES-type"/>
</dbReference>
<sequence length="881" mass="98045">MAIATTEGGVAMGSGTIPPIRPVIEVATYAGVDVYECYCRGQEARIVMRRCADDWINITQVFKIASFSKTQRTKILEKESNRIKHEKIQGGYGRFQGTWISLENAHYLVQKYSVNDIVVSAILNFELDPNDPPQRRTKNSVIKRQSPGTKIHSPSSYNKTPKKTSESLMKKTTAAKKKSNAVQPSPLQNLVFQTPQHQQQMVSSQQNNSTVVAPDQETPLHGSSYETTQKPLQFFPYPQQQPAFLTFDASNPSQPLSQRSNKIAKKSGKHAQVRHTFHAMKQQFRVQQQQRQPQQSQQPPVMVIQPSSHRTSQSNGSNGSSFECFSTQDNPTPMSSRSISPRNKSPDSAKAKDGEATEVSHQQNYKEMLLQVLSCDYSEVDQKSIFLPEELFHPPAGLDVNFTVDDQGHTTLHWAAAMANVPLIKLLLTLPVNFLQCNDRGFTAITKACFYNNCYNAGAFPQVLELLKPCIITPDMNGRLPFHYLVELSVNKSKDPVIINYYMDCILDLLGKEDISLLKMCLNYQDNMGNTALHLAALNLNLELCNKLCYLGSSMDIVNLDNENAASILAKFSLVPPTSQPMDGIPHAHVGTAAPTQDRQLKLSTPLMTRKKSNSFVQGDDYTVNLTQELSSLSHSQNSILTSTAVKEPKRHVTDPNAEQSWTGDTAVHAVTDKEFEGSVSLDPTATLNSSQSLVKQLSGLTATLTNSVDEKIGGLELEIDKTRECIDGIRQSLQHNNAHEKQILNDFSTREELHADVNRISRQAENQMGQLNNAIEKSQALALATLVHEEESRVNSVCDSPEASVAQSPVKVINDEMLCMGLELTLMQLRRKHMVEQLSRSKCEVNSTSKIKKYRKLIGMTIDGIDSKLQDIEQDLMATV</sequence>
<dbReference type="SUPFAM" id="SSF48403">
    <property type="entry name" value="Ankyrin repeat"/>
    <property type="match status" value="1"/>
</dbReference>
<dbReference type="Pfam" id="PF04383">
    <property type="entry name" value="KilA-N"/>
    <property type="match status" value="1"/>
</dbReference>
<dbReference type="STRING" id="1230905.A0A1G4JAX5"/>
<dbReference type="PROSITE" id="PS50088">
    <property type="entry name" value="ANK_REPEAT"/>
    <property type="match status" value="2"/>
</dbReference>
<dbReference type="GO" id="GO:0003677">
    <property type="term" value="F:DNA binding"/>
    <property type="evidence" value="ECO:0007669"/>
    <property type="project" value="InterPro"/>
</dbReference>
<feature type="compositionally biased region" description="Low complexity" evidence="4">
    <location>
        <begin position="282"/>
        <end position="308"/>
    </location>
</feature>
<dbReference type="SMART" id="SM00248">
    <property type="entry name" value="ANK"/>
    <property type="match status" value="2"/>
</dbReference>
<dbReference type="FunFam" id="1.25.40.20:FF:000361">
    <property type="entry name" value="Swi4p"/>
    <property type="match status" value="1"/>
</dbReference>
<dbReference type="PANTHER" id="PTHR43828">
    <property type="entry name" value="ASPARAGINASE"/>
    <property type="match status" value="1"/>
</dbReference>
<feature type="repeat" description="ANK" evidence="3">
    <location>
        <begin position="407"/>
        <end position="439"/>
    </location>
</feature>
<dbReference type="SMART" id="SM01252">
    <property type="entry name" value="KilA-N"/>
    <property type="match status" value="1"/>
</dbReference>
<dbReference type="AlphaFoldDB" id="A0A1G4JAX5"/>
<dbReference type="FunFam" id="3.10.260.10:FF:000006">
    <property type="entry name" value="Swi4p"/>
    <property type="match status" value="1"/>
</dbReference>
<keyword evidence="2 3" id="KW-0040">ANK repeat</keyword>
<reference evidence="6 7" key="1">
    <citation type="submission" date="2016-03" db="EMBL/GenBank/DDBJ databases">
        <authorList>
            <person name="Devillers H."/>
        </authorList>
    </citation>
    <scope>NUCLEOTIDE SEQUENCE [LARGE SCALE GENOMIC DNA]</scope>
    <source>
        <strain evidence="6">CBS 11717</strain>
    </source>
</reference>
<feature type="region of interest" description="Disordered" evidence="4">
    <location>
        <begin position="128"/>
        <end position="185"/>
    </location>
</feature>
<dbReference type="Gene3D" id="3.10.260.10">
    <property type="entry name" value="Transcription regulator HTH, APSES-type DNA-binding domain"/>
    <property type="match status" value="1"/>
</dbReference>
<evidence type="ECO:0000256" key="4">
    <source>
        <dbReference type="SAM" id="MobiDB-lite"/>
    </source>
</evidence>
<dbReference type="PROSITE" id="PS51299">
    <property type="entry name" value="HTH_APSES"/>
    <property type="match status" value="1"/>
</dbReference>
<accession>A0A1G4JAX5</accession>
<dbReference type="EMBL" id="LT598463">
    <property type="protein sequence ID" value="SCU87188.1"/>
    <property type="molecule type" value="Genomic_DNA"/>
</dbReference>